<feature type="transmembrane region" description="Helical" evidence="1">
    <location>
        <begin position="26"/>
        <end position="45"/>
    </location>
</feature>
<reference evidence="2 3" key="1">
    <citation type="submission" date="2018-05" db="EMBL/GenBank/DDBJ databases">
        <title>Genomic Encyclopedia of Type Strains, Phase IV (KMG-IV): sequencing the most valuable type-strain genomes for metagenomic binning, comparative biology and taxonomic classification.</title>
        <authorList>
            <person name="Goeker M."/>
        </authorList>
    </citation>
    <scope>NUCLEOTIDE SEQUENCE [LARGE SCALE GENOMIC DNA]</scope>
    <source>
        <strain evidence="2 3">DSM 3183</strain>
    </source>
</reference>
<feature type="transmembrane region" description="Helical" evidence="1">
    <location>
        <begin position="94"/>
        <end position="112"/>
    </location>
</feature>
<keyword evidence="1" id="KW-1133">Transmembrane helix</keyword>
<dbReference type="EMBL" id="QJJM01000004">
    <property type="protein sequence ID" value="PXW77749.1"/>
    <property type="molecule type" value="Genomic_DNA"/>
</dbReference>
<feature type="transmembrane region" description="Helical" evidence="1">
    <location>
        <begin position="57"/>
        <end position="82"/>
    </location>
</feature>
<dbReference type="AlphaFoldDB" id="A0A2V3VMB7"/>
<name>A0A2V3VMB7_9SPHN</name>
<keyword evidence="1" id="KW-0812">Transmembrane</keyword>
<evidence type="ECO:0008006" key="4">
    <source>
        <dbReference type="Google" id="ProtNLM"/>
    </source>
</evidence>
<dbReference type="Pfam" id="PF06532">
    <property type="entry name" value="NrsF"/>
    <property type="match status" value="1"/>
</dbReference>
<comment type="caution">
    <text evidence="2">The sequence shown here is derived from an EMBL/GenBank/DDBJ whole genome shotgun (WGS) entry which is preliminary data.</text>
</comment>
<feature type="transmembrane region" description="Helical" evidence="1">
    <location>
        <begin position="191"/>
        <end position="211"/>
    </location>
</feature>
<evidence type="ECO:0000313" key="2">
    <source>
        <dbReference type="EMBL" id="PXW77749.1"/>
    </source>
</evidence>
<evidence type="ECO:0000313" key="3">
    <source>
        <dbReference type="Proteomes" id="UP000248014"/>
    </source>
</evidence>
<organism evidence="2 3">
    <name type="scientific">Blastomonas natatoria</name>
    <dbReference type="NCBI Taxonomy" id="34015"/>
    <lineage>
        <taxon>Bacteria</taxon>
        <taxon>Pseudomonadati</taxon>
        <taxon>Pseudomonadota</taxon>
        <taxon>Alphaproteobacteria</taxon>
        <taxon>Sphingomonadales</taxon>
        <taxon>Sphingomonadaceae</taxon>
        <taxon>Blastomonas</taxon>
    </lineage>
</organism>
<accession>A0A2V3VMB7</accession>
<evidence type="ECO:0000256" key="1">
    <source>
        <dbReference type="SAM" id="Phobius"/>
    </source>
</evidence>
<feature type="transmembrane region" description="Helical" evidence="1">
    <location>
        <begin position="161"/>
        <end position="179"/>
    </location>
</feature>
<feature type="transmembrane region" description="Helical" evidence="1">
    <location>
        <begin position="132"/>
        <end position="149"/>
    </location>
</feature>
<gene>
    <name evidence="2" type="ORF">C7451_104245</name>
</gene>
<dbReference type="RefSeq" id="WP_167398454.1">
    <property type="nucleotide sequence ID" value="NZ_QJJM01000004.1"/>
</dbReference>
<dbReference type="Proteomes" id="UP000248014">
    <property type="component" value="Unassembled WGS sequence"/>
</dbReference>
<keyword evidence="3" id="KW-1185">Reference proteome</keyword>
<proteinExistence type="predicted"/>
<sequence>MNQAALIQALCDDLTPVRQSPPIFGLMRAALVGAGASLLVLLEWLGVQAGPGQGQAFAALVLKAGTMLTLAMLAIRSLAGLAQPGMQPVAVMPGLARIIGATVFVALGQMLVAHESGSARLLFGTSWQSCPWRIAILSLPLLAGLLWVVRQHAPVQLRRAGAVAGLCAGSMAAALYALACPEQSAAFMLTWYGLGIGASTLAGMAAGPTVLRW</sequence>
<protein>
    <recommendedName>
        <fullName evidence="4">DUF1109 domain-containing protein</fullName>
    </recommendedName>
</protein>
<keyword evidence="1" id="KW-0472">Membrane</keyword>
<dbReference type="InterPro" id="IPR009495">
    <property type="entry name" value="NrsF"/>
</dbReference>